<dbReference type="OrthoDB" id="922532at2"/>
<proteinExistence type="predicted"/>
<reference evidence="3 4" key="1">
    <citation type="submission" date="2015-07" db="EMBL/GenBank/DDBJ databases">
        <title>The draft genome sequence of Leadbetterella sp. JN14-9.</title>
        <authorList>
            <person name="Liu Y."/>
            <person name="Du J."/>
            <person name="Shao Z."/>
        </authorList>
    </citation>
    <scope>NUCLEOTIDE SEQUENCE [LARGE SCALE GENOMIC DNA]</scope>
    <source>
        <strain evidence="3 4">JN14-9</strain>
    </source>
</reference>
<dbReference type="PANTHER" id="PTHR48051:SF1">
    <property type="entry name" value="RAS SUPPRESSOR PROTEIN 1"/>
    <property type="match status" value="1"/>
</dbReference>
<dbReference type="InterPro" id="IPR003591">
    <property type="entry name" value="Leu-rich_rpt_typical-subtyp"/>
</dbReference>
<protein>
    <submittedName>
        <fullName evidence="3">Uncharacterized protein</fullName>
    </submittedName>
</protein>
<dbReference type="InterPro" id="IPR050216">
    <property type="entry name" value="LRR_domain-containing"/>
</dbReference>
<dbReference type="Pfam" id="PF13855">
    <property type="entry name" value="LRR_8"/>
    <property type="match status" value="3"/>
</dbReference>
<evidence type="ECO:0000256" key="2">
    <source>
        <dbReference type="ARBA" id="ARBA00022737"/>
    </source>
</evidence>
<evidence type="ECO:0000313" key="3">
    <source>
        <dbReference type="EMBL" id="KPM49949.1"/>
    </source>
</evidence>
<evidence type="ECO:0000256" key="1">
    <source>
        <dbReference type="ARBA" id="ARBA00022614"/>
    </source>
</evidence>
<dbReference type="SUPFAM" id="SSF52058">
    <property type="entry name" value="L domain-like"/>
    <property type="match status" value="1"/>
</dbReference>
<gene>
    <name evidence="3" type="ORF">AFM12_05120</name>
</gene>
<sequence>MRLLTVLFLFITVSSYAQVEVMNMYQFEKKNGVVDLSTMRRLRGRRTTFGQWNGPSRNKIWQSLKVFALENGLDFEEYDSDLALNISVEMGPEGFIKSLLYMTRETMEGSSEDTYRVRYDDNYPDGFEEKLRTILFDFAREYRMHSVSLNSEFYPLSYNLKMSERKVEPGAISTLEEAMIVDPLSVKSVDFSNLKLREFPEIIFSFENLEKLDLTQNLLKEVPRKLWKLDNLKYLNLSRNQIGNDDFNFRRNKNLVSLNIQYNRVTEIPDNIHRLRSLSDLLLGNNFLTSLESQKMKAMPSLKTLNLYNAELVRYPEGIETFENLEELDLYYNALNILSPEIAKLQHLKTLAVSNNRLWKLPEELGQLYNLQTLYAHHNKLETLPSLSPSVTYLDIGYNRFQKLPEVIIELPDIYELDISNNRLKEVPEMLKNLEKLENIFLSDNPVQDEPKTKSAFQEFIVDLESRGVNVR</sequence>
<dbReference type="PANTHER" id="PTHR48051">
    <property type="match status" value="1"/>
</dbReference>
<dbReference type="InterPro" id="IPR032675">
    <property type="entry name" value="LRR_dom_sf"/>
</dbReference>
<comment type="caution">
    <text evidence="3">The sequence shown here is derived from an EMBL/GenBank/DDBJ whole genome shotgun (WGS) entry which is preliminary data.</text>
</comment>
<dbReference type="InterPro" id="IPR001611">
    <property type="entry name" value="Leu-rich_rpt"/>
</dbReference>
<organism evidence="3 4">
    <name type="scientific">Jiulongibacter sediminis</name>
    <dbReference type="NCBI Taxonomy" id="1605367"/>
    <lineage>
        <taxon>Bacteria</taxon>
        <taxon>Pseudomonadati</taxon>
        <taxon>Bacteroidota</taxon>
        <taxon>Cytophagia</taxon>
        <taxon>Cytophagales</taxon>
        <taxon>Leadbetterellaceae</taxon>
        <taxon>Jiulongibacter</taxon>
    </lineage>
</organism>
<dbReference type="Proteomes" id="UP000050454">
    <property type="component" value="Unassembled WGS sequence"/>
</dbReference>
<dbReference type="SMART" id="SM00364">
    <property type="entry name" value="LRR_BAC"/>
    <property type="match status" value="6"/>
</dbReference>
<accession>A0A0P7CB25</accession>
<dbReference type="EMBL" id="LGTQ01000005">
    <property type="protein sequence ID" value="KPM49949.1"/>
    <property type="molecule type" value="Genomic_DNA"/>
</dbReference>
<dbReference type="SMART" id="SM00369">
    <property type="entry name" value="LRR_TYP"/>
    <property type="match status" value="8"/>
</dbReference>
<keyword evidence="1" id="KW-0433">Leucine-rich repeat</keyword>
<dbReference type="PROSITE" id="PS51450">
    <property type="entry name" value="LRR"/>
    <property type="match status" value="2"/>
</dbReference>
<keyword evidence="4" id="KW-1185">Reference proteome</keyword>
<dbReference type="PATRIC" id="fig|1605367.3.peg.2376"/>
<dbReference type="GO" id="GO:0005737">
    <property type="term" value="C:cytoplasm"/>
    <property type="evidence" value="ECO:0007669"/>
    <property type="project" value="TreeGrafter"/>
</dbReference>
<name>A0A0P7CB25_9BACT</name>
<dbReference type="RefSeq" id="WP_055144582.1">
    <property type="nucleotide sequence ID" value="NZ_JXSZ01000005.1"/>
</dbReference>
<dbReference type="Gene3D" id="3.80.10.10">
    <property type="entry name" value="Ribonuclease Inhibitor"/>
    <property type="match status" value="3"/>
</dbReference>
<dbReference type="STRING" id="1605367.AFM12_05120"/>
<dbReference type="AlphaFoldDB" id="A0A0P7CB25"/>
<keyword evidence="2" id="KW-0677">Repeat</keyword>
<evidence type="ECO:0000313" key="4">
    <source>
        <dbReference type="Proteomes" id="UP000050454"/>
    </source>
</evidence>